<feature type="domain" description="Formyl transferase N-terminal" evidence="7">
    <location>
        <begin position="2"/>
        <end position="182"/>
    </location>
</feature>
<dbReference type="Pfam" id="PF00551">
    <property type="entry name" value="Formyl_trans_N"/>
    <property type="match status" value="1"/>
</dbReference>
<feature type="binding site" evidence="6">
    <location>
        <position position="102"/>
    </location>
    <ligand>
        <name>(6R)-10-formyltetrahydrofolate</name>
        <dbReference type="ChEBI" id="CHEBI:195366"/>
    </ligand>
</feature>
<comment type="caution">
    <text evidence="6">Lacks conserved residue(s) required for the propagation of feature annotation.</text>
</comment>
<comment type="function">
    <text evidence="6">Catalyzes the transfer of a formyl group from 10-formyltetrahydrofolate to 5-phospho-ribosyl-glycinamide (GAR), producing 5-phospho-ribosyl-N-formylglycinamide (FGAR) and tetrahydrofolate.</text>
</comment>
<dbReference type="UniPathway" id="UPA00074">
    <property type="reaction ID" value="UER00126"/>
</dbReference>
<dbReference type="SUPFAM" id="SSF53328">
    <property type="entry name" value="Formyltransferase"/>
    <property type="match status" value="1"/>
</dbReference>
<comment type="similarity">
    <text evidence="4 6">Belongs to the GART family.</text>
</comment>
<dbReference type="NCBIfam" id="TIGR00639">
    <property type="entry name" value="PurN"/>
    <property type="match status" value="1"/>
</dbReference>
<evidence type="ECO:0000313" key="8">
    <source>
        <dbReference type="EMBL" id="SDE06180.1"/>
    </source>
</evidence>
<dbReference type="InterPro" id="IPR002376">
    <property type="entry name" value="Formyl_transf_N"/>
</dbReference>
<dbReference type="STRING" id="659014.SAMN04487996_103235"/>
<evidence type="ECO:0000259" key="7">
    <source>
        <dbReference type="Pfam" id="PF00551"/>
    </source>
</evidence>
<feature type="binding site" evidence="6">
    <location>
        <begin position="12"/>
        <end position="14"/>
    </location>
    <ligand>
        <name>N(1)-(5-phospho-beta-D-ribosyl)glycinamide</name>
        <dbReference type="ChEBI" id="CHEBI:143788"/>
    </ligand>
</feature>
<dbReference type="PROSITE" id="PS00373">
    <property type="entry name" value="GART"/>
    <property type="match status" value="1"/>
</dbReference>
<dbReference type="GO" id="GO:0005829">
    <property type="term" value="C:cytosol"/>
    <property type="evidence" value="ECO:0007669"/>
    <property type="project" value="TreeGrafter"/>
</dbReference>
<proteinExistence type="inferred from homology"/>
<reference evidence="9" key="1">
    <citation type="submission" date="2016-10" db="EMBL/GenBank/DDBJ databases">
        <authorList>
            <person name="Varghese N."/>
            <person name="Submissions S."/>
        </authorList>
    </citation>
    <scope>NUCLEOTIDE SEQUENCE [LARGE SCALE GENOMIC DNA]</scope>
    <source>
        <strain evidence="9">DSM 25329</strain>
    </source>
</reference>
<dbReference type="RefSeq" id="WP_090147477.1">
    <property type="nucleotide sequence ID" value="NZ_FNAN01000003.1"/>
</dbReference>
<keyword evidence="9" id="KW-1185">Reference proteome</keyword>
<organism evidence="8 9">
    <name type="scientific">Dyadobacter soli</name>
    <dbReference type="NCBI Taxonomy" id="659014"/>
    <lineage>
        <taxon>Bacteria</taxon>
        <taxon>Pseudomonadati</taxon>
        <taxon>Bacteroidota</taxon>
        <taxon>Cytophagia</taxon>
        <taxon>Cytophagales</taxon>
        <taxon>Spirosomataceae</taxon>
        <taxon>Dyadobacter</taxon>
    </lineage>
</organism>
<evidence type="ECO:0000256" key="1">
    <source>
        <dbReference type="ARBA" id="ARBA00005054"/>
    </source>
</evidence>
<evidence type="ECO:0000256" key="2">
    <source>
        <dbReference type="ARBA" id="ARBA00022679"/>
    </source>
</evidence>
<evidence type="ECO:0000313" key="9">
    <source>
        <dbReference type="Proteomes" id="UP000198748"/>
    </source>
</evidence>
<dbReference type="Proteomes" id="UP000198748">
    <property type="component" value="Unassembled WGS sequence"/>
</dbReference>
<evidence type="ECO:0000256" key="3">
    <source>
        <dbReference type="ARBA" id="ARBA00022755"/>
    </source>
</evidence>
<dbReference type="PANTHER" id="PTHR43369:SF2">
    <property type="entry name" value="PHOSPHORIBOSYLGLYCINAMIDE FORMYLTRANSFERASE"/>
    <property type="match status" value="1"/>
</dbReference>
<evidence type="ECO:0000256" key="5">
    <source>
        <dbReference type="ARBA" id="ARBA00047664"/>
    </source>
</evidence>
<comment type="catalytic activity">
    <reaction evidence="5 6">
        <text>N(1)-(5-phospho-beta-D-ribosyl)glycinamide + (6R)-10-formyltetrahydrofolate = N(2)-formyl-N(1)-(5-phospho-beta-D-ribosyl)glycinamide + (6S)-5,6,7,8-tetrahydrofolate + H(+)</text>
        <dbReference type="Rhea" id="RHEA:15053"/>
        <dbReference type="ChEBI" id="CHEBI:15378"/>
        <dbReference type="ChEBI" id="CHEBI:57453"/>
        <dbReference type="ChEBI" id="CHEBI:143788"/>
        <dbReference type="ChEBI" id="CHEBI:147286"/>
        <dbReference type="ChEBI" id="CHEBI:195366"/>
        <dbReference type="EC" id="2.1.2.2"/>
    </reaction>
</comment>
<name>A0A1G6ZUJ4_9BACT</name>
<keyword evidence="3 6" id="KW-0658">Purine biosynthesis</keyword>
<dbReference type="CDD" id="cd08645">
    <property type="entry name" value="FMT_core_GART"/>
    <property type="match status" value="1"/>
</dbReference>
<sequence length="189" mass="21058">MKRIAIFASGSGSNAEKICEHFAERDDVDVSLIFTNNPMAGVIRRALKLQIPVVFFDRKTFYHTGKIPQILQNEGIDLVVLAGFMMLVPPVLVNAFSNKMINIHPALLPKYGGKGMYGHHVHEAVVNAGETESGITIHYVNEHYDEGDVIFQAKCDVVSGDTPEDVARKVHALEYEHYPRVIDEILTGR</sequence>
<dbReference type="GO" id="GO:0004644">
    <property type="term" value="F:phosphoribosylglycinamide formyltransferase activity"/>
    <property type="evidence" value="ECO:0007669"/>
    <property type="project" value="UniProtKB-UniRule"/>
</dbReference>
<dbReference type="EMBL" id="FNAN01000003">
    <property type="protein sequence ID" value="SDE06180.1"/>
    <property type="molecule type" value="Genomic_DNA"/>
</dbReference>
<comment type="pathway">
    <text evidence="1 6">Purine metabolism; IMP biosynthesis via de novo pathway; N(2)-formyl-N(1)-(5-phospho-D-ribosyl)glycinamide from N(1)-(5-phospho-D-ribosyl)glycinamide (10-formyl THF route): step 1/1.</text>
</comment>
<dbReference type="InterPro" id="IPR001555">
    <property type="entry name" value="GART_AS"/>
</dbReference>
<gene>
    <name evidence="6" type="primary">purN</name>
    <name evidence="8" type="ORF">SAMN04487996_103235</name>
</gene>
<feature type="active site" description="Proton donor" evidence="6">
    <location>
        <position position="104"/>
    </location>
</feature>
<dbReference type="Gene3D" id="3.40.50.170">
    <property type="entry name" value="Formyl transferase, N-terminal domain"/>
    <property type="match status" value="1"/>
</dbReference>
<feature type="site" description="Raises pKa of active site His" evidence="6">
    <location>
        <position position="145"/>
    </location>
</feature>
<accession>A0A1G6ZUJ4</accession>
<dbReference type="PANTHER" id="PTHR43369">
    <property type="entry name" value="PHOSPHORIBOSYLGLYCINAMIDE FORMYLTRANSFERASE"/>
    <property type="match status" value="1"/>
</dbReference>
<dbReference type="GO" id="GO:0006189">
    <property type="term" value="P:'de novo' IMP biosynthetic process"/>
    <property type="evidence" value="ECO:0007669"/>
    <property type="project" value="UniProtKB-UniRule"/>
</dbReference>
<dbReference type="OrthoDB" id="9806170at2"/>
<dbReference type="InterPro" id="IPR036477">
    <property type="entry name" value="Formyl_transf_N_sf"/>
</dbReference>
<keyword evidence="2 6" id="KW-0808">Transferase</keyword>
<dbReference type="AlphaFoldDB" id="A0A1G6ZUJ4"/>
<dbReference type="HAMAP" id="MF_01930">
    <property type="entry name" value="PurN"/>
    <property type="match status" value="1"/>
</dbReference>
<evidence type="ECO:0000256" key="6">
    <source>
        <dbReference type="HAMAP-Rule" id="MF_01930"/>
    </source>
</evidence>
<dbReference type="EC" id="2.1.2.2" evidence="6"/>
<evidence type="ECO:0000256" key="4">
    <source>
        <dbReference type="ARBA" id="ARBA00038440"/>
    </source>
</evidence>
<dbReference type="InterPro" id="IPR004607">
    <property type="entry name" value="GART"/>
</dbReference>
<protein>
    <recommendedName>
        <fullName evidence="6">Phosphoribosylglycinamide formyltransferase</fullName>
        <ecNumber evidence="6">2.1.2.2</ecNumber>
    </recommendedName>
    <alternativeName>
        <fullName evidence="6">5'-phosphoribosylglycinamide transformylase</fullName>
    </alternativeName>
    <alternativeName>
        <fullName evidence="6">GAR transformylase</fullName>
        <shortName evidence="6">GART</shortName>
    </alternativeName>
</protein>